<dbReference type="EMBL" id="JBHUIP010000005">
    <property type="protein sequence ID" value="MFD2262794.1"/>
    <property type="molecule type" value="Genomic_DNA"/>
</dbReference>
<dbReference type="Proteomes" id="UP001597295">
    <property type="component" value="Unassembled WGS sequence"/>
</dbReference>
<keyword evidence="3" id="KW-1185">Reference proteome</keyword>
<evidence type="ECO:0000256" key="1">
    <source>
        <dbReference type="SAM" id="Coils"/>
    </source>
</evidence>
<protein>
    <submittedName>
        <fullName evidence="2">Uncharacterized protein</fullName>
    </submittedName>
</protein>
<comment type="caution">
    <text evidence="2">The sequence shown here is derived from an EMBL/GenBank/DDBJ whole genome shotgun (WGS) entry which is preliminary data.</text>
</comment>
<name>A0ABW5DQR5_9PROT</name>
<proteinExistence type="predicted"/>
<reference evidence="3" key="1">
    <citation type="journal article" date="2019" name="Int. J. Syst. Evol. Microbiol.">
        <title>The Global Catalogue of Microorganisms (GCM) 10K type strain sequencing project: providing services to taxonomists for standard genome sequencing and annotation.</title>
        <authorList>
            <consortium name="The Broad Institute Genomics Platform"/>
            <consortium name="The Broad Institute Genome Sequencing Center for Infectious Disease"/>
            <person name="Wu L."/>
            <person name="Ma J."/>
        </authorList>
    </citation>
    <scope>NUCLEOTIDE SEQUENCE [LARGE SCALE GENOMIC DNA]</scope>
    <source>
        <strain evidence="3">CGMCC 1.19062</strain>
    </source>
</reference>
<dbReference type="RefSeq" id="WP_379875761.1">
    <property type="nucleotide sequence ID" value="NZ_JBHUIP010000005.1"/>
</dbReference>
<evidence type="ECO:0000313" key="2">
    <source>
        <dbReference type="EMBL" id="MFD2262794.1"/>
    </source>
</evidence>
<organism evidence="2 3">
    <name type="scientific">Lacibacterium aquatile</name>
    <dbReference type="NCBI Taxonomy" id="1168082"/>
    <lineage>
        <taxon>Bacteria</taxon>
        <taxon>Pseudomonadati</taxon>
        <taxon>Pseudomonadota</taxon>
        <taxon>Alphaproteobacteria</taxon>
        <taxon>Rhodospirillales</taxon>
        <taxon>Rhodospirillaceae</taxon>
    </lineage>
</organism>
<feature type="coiled-coil region" evidence="1">
    <location>
        <begin position="88"/>
        <end position="122"/>
    </location>
</feature>
<gene>
    <name evidence="2" type="ORF">ACFSM5_07830</name>
</gene>
<accession>A0ABW5DQR5</accession>
<sequence>MDKRPAANTLRGQERQKLSIAKILTAIESAKEEEIEITNQYLKQTTGLRTRQLNKYKKVDQLKPYFVKLSKGKRIPQKNAKSNENGANIALVRALAKAQKEAAEMEEEIKKLRKRKYDKDLD</sequence>
<keyword evidence="1" id="KW-0175">Coiled coil</keyword>
<evidence type="ECO:0000313" key="3">
    <source>
        <dbReference type="Proteomes" id="UP001597295"/>
    </source>
</evidence>